<accession>A0ABY0MV78</accession>
<dbReference type="Pfam" id="PF05258">
    <property type="entry name" value="DciA"/>
    <property type="match status" value="1"/>
</dbReference>
<keyword evidence="2" id="KW-1185">Reference proteome</keyword>
<protein>
    <recommendedName>
        <fullName evidence="3">DUF721 domain-containing protein</fullName>
    </recommendedName>
</protein>
<reference evidence="1 2" key="1">
    <citation type="submission" date="2016-10" db="EMBL/GenBank/DDBJ databases">
        <authorList>
            <person name="Varghese N."/>
            <person name="Submissions S."/>
        </authorList>
    </citation>
    <scope>NUCLEOTIDE SEQUENCE [LARGE SCALE GENOMIC DNA]</scope>
    <source>
        <strain evidence="1 2">DSM 2260</strain>
    </source>
</reference>
<organism evidence="1 2">
    <name type="scientific">Myxococcus virescens</name>
    <dbReference type="NCBI Taxonomy" id="83456"/>
    <lineage>
        <taxon>Bacteria</taxon>
        <taxon>Pseudomonadati</taxon>
        <taxon>Myxococcota</taxon>
        <taxon>Myxococcia</taxon>
        <taxon>Myxococcales</taxon>
        <taxon>Cystobacterineae</taxon>
        <taxon>Myxococcaceae</taxon>
        <taxon>Myxococcus</taxon>
    </lineage>
</organism>
<evidence type="ECO:0000313" key="1">
    <source>
        <dbReference type="EMBL" id="SDE21034.1"/>
    </source>
</evidence>
<proteinExistence type="predicted"/>
<gene>
    <name evidence="1" type="ORF">SAMN04488504_10533</name>
</gene>
<name>A0ABY0MV78_9BACT</name>
<dbReference type="Proteomes" id="UP000198717">
    <property type="component" value="Unassembled WGS sequence"/>
</dbReference>
<dbReference type="EMBL" id="FNAJ01000005">
    <property type="protein sequence ID" value="SDE21034.1"/>
    <property type="molecule type" value="Genomic_DNA"/>
</dbReference>
<comment type="caution">
    <text evidence="1">The sequence shown here is derived from an EMBL/GenBank/DDBJ whole genome shotgun (WGS) entry which is preliminary data.</text>
</comment>
<sequence>MGQQIDDRLLMARSEPKSLESLLPRVLARLAGESGKGHALAPVWEAVVGPHLARHTTPQALHGTTLVVAVTGAQWAQSLESEAASLCEQLNARLGPDTVKSLSFTFQVARR</sequence>
<dbReference type="InterPro" id="IPR007922">
    <property type="entry name" value="DciA-like"/>
</dbReference>
<dbReference type="PANTHER" id="PTHR36456">
    <property type="entry name" value="UPF0232 PROTEIN SCO3875"/>
    <property type="match status" value="1"/>
</dbReference>
<dbReference type="PANTHER" id="PTHR36456:SF1">
    <property type="entry name" value="UPF0232 PROTEIN SCO3875"/>
    <property type="match status" value="1"/>
</dbReference>
<evidence type="ECO:0000313" key="2">
    <source>
        <dbReference type="Proteomes" id="UP000198717"/>
    </source>
</evidence>
<evidence type="ECO:0008006" key="3">
    <source>
        <dbReference type="Google" id="ProtNLM"/>
    </source>
</evidence>